<proteinExistence type="predicted"/>
<organism evidence="2">
    <name type="scientific">freshwater metagenome</name>
    <dbReference type="NCBI Taxonomy" id="449393"/>
    <lineage>
        <taxon>unclassified sequences</taxon>
        <taxon>metagenomes</taxon>
        <taxon>ecological metagenomes</taxon>
    </lineage>
</organism>
<dbReference type="EMBL" id="CAEZXE010000094">
    <property type="protein sequence ID" value="CAB4682109.1"/>
    <property type="molecule type" value="Genomic_DNA"/>
</dbReference>
<feature type="region of interest" description="Disordered" evidence="1">
    <location>
        <begin position="1"/>
        <end position="25"/>
    </location>
</feature>
<sequence length="51" mass="5640">MRDFAITSARTNADRNATGALDTDEDGMNCRTIRHHHGNSFTTFGLSGKDR</sequence>
<reference evidence="2" key="1">
    <citation type="submission" date="2020-05" db="EMBL/GenBank/DDBJ databases">
        <authorList>
            <person name="Chiriac C."/>
            <person name="Salcher M."/>
            <person name="Ghai R."/>
            <person name="Kavagutti S V."/>
        </authorList>
    </citation>
    <scope>NUCLEOTIDE SEQUENCE</scope>
</reference>
<gene>
    <name evidence="2" type="ORF">UFOPK2350_01098</name>
</gene>
<protein>
    <submittedName>
        <fullName evidence="2">Unannotated protein</fullName>
    </submittedName>
</protein>
<name>A0A6J6N7N6_9ZZZZ</name>
<evidence type="ECO:0000313" key="2">
    <source>
        <dbReference type="EMBL" id="CAB4682109.1"/>
    </source>
</evidence>
<evidence type="ECO:0000256" key="1">
    <source>
        <dbReference type="SAM" id="MobiDB-lite"/>
    </source>
</evidence>
<dbReference type="AlphaFoldDB" id="A0A6J6N7N6"/>
<accession>A0A6J6N7N6</accession>